<evidence type="ECO:0000256" key="6">
    <source>
        <dbReference type="ARBA" id="ARBA00022989"/>
    </source>
</evidence>
<feature type="transmembrane region" description="Helical" evidence="9">
    <location>
        <begin position="576"/>
        <end position="592"/>
    </location>
</feature>
<feature type="transmembrane region" description="Helical" evidence="9">
    <location>
        <begin position="140"/>
        <end position="160"/>
    </location>
</feature>
<dbReference type="Proteomes" id="UP000449906">
    <property type="component" value="Unassembled WGS sequence"/>
</dbReference>
<dbReference type="HOGENOM" id="CLU_006313_4_2_11"/>
<keyword evidence="7 9" id="KW-0472">Membrane</keyword>
<keyword evidence="12" id="KW-1185">Reference proteome</keyword>
<feature type="transmembrane region" description="Helical" evidence="9">
    <location>
        <begin position="6"/>
        <end position="27"/>
    </location>
</feature>
<feature type="transmembrane region" description="Helical" evidence="9">
    <location>
        <begin position="92"/>
        <end position="115"/>
    </location>
</feature>
<feature type="transmembrane region" description="Helical" evidence="9">
    <location>
        <begin position="271"/>
        <end position="289"/>
    </location>
</feature>
<reference evidence="10 12" key="1">
    <citation type="journal article" date="2015" name="Genome Announc.">
        <title>Complete Genome Sequence of Steroid-Transforming Nocardioides simplex VKM Ac-2033D.</title>
        <authorList>
            <person name="Shtratnikova V.Y."/>
            <person name="Schelkunov M.I."/>
            <person name="Pekov Y.A."/>
            <person name="Fokina V.V."/>
            <person name="Logacheva M.D."/>
            <person name="Sokolov S.L."/>
            <person name="Bragin E.Y."/>
            <person name="Ashapkin V.V."/>
            <person name="Donova M.V."/>
        </authorList>
    </citation>
    <scope>NUCLEOTIDE SEQUENCE [LARGE SCALE GENOMIC DNA]</scope>
    <source>
        <strain evidence="10 12">VKM Ac-2033D</strain>
    </source>
</reference>
<protein>
    <submittedName>
        <fullName evidence="11">ABC transporter permease</fullName>
    </submittedName>
    <submittedName>
        <fullName evidence="10">High-affinity branched-chain amino acid transport system permease protein LivH</fullName>
    </submittedName>
</protein>
<keyword evidence="6 9" id="KW-1133">Transmembrane helix</keyword>
<keyword evidence="5" id="KW-0029">Amino-acid transport</keyword>
<comment type="subcellular location">
    <subcellularLocation>
        <location evidence="1">Cell membrane</location>
        <topology evidence="1">Multi-pass membrane protein</topology>
    </subcellularLocation>
</comment>
<dbReference type="EMBL" id="WBVM01000002">
    <property type="protein sequence ID" value="KAB2809161.1"/>
    <property type="molecule type" value="Genomic_DNA"/>
</dbReference>
<feature type="transmembrane region" description="Helical" evidence="9">
    <location>
        <begin position="455"/>
        <end position="473"/>
    </location>
</feature>
<dbReference type="EMBL" id="CP009896">
    <property type="protein sequence ID" value="AJR18266.1"/>
    <property type="molecule type" value="Genomic_DNA"/>
</dbReference>
<evidence type="ECO:0000313" key="13">
    <source>
        <dbReference type="Proteomes" id="UP000449906"/>
    </source>
</evidence>
<sequence>MGSLFAFTLLGLFTGAAYAIMASGLVLTYTTTRVFNIAHGAFGMLLSFVFWDFTQRQGVPTWLALVLVLGVVAPAIGWFIQRFVTRGLGEGPVSVALVVTVGLLVGLIGLAQQLWPPEPRVLLPFYSGTGWKVGDTFITAHQLITLVCAVGVAVGLYLLLNRTRIGTAMRASVDNPELLKLFGGKPDRVAALSWAIGISLAALGGILLTPVVLLDYYALTLLVINAYAAAMLGRLKSLPMTFAGAMALGILESLAVGYLPTDGFLSSFRPVIPALFLFAIVVLMPQAQLRIGQVKGIVTAPLPTMRKSLGSGAVLLAVAFVVINVVAPNQVLLIGVAATYAMVMLSLVLLTGYGGHVSLAQFTFAGVGALTYAKLDEPNLFGLAMAALVAAGVGALVALPVLRLTGLYLALSTMAFAVLMDKVVFNADFAFKFNGTLAADRLSILGVRIGKDTSYVWFMVLAFVLLALALLVLRRGALGRLLIAMRDSPSACGTLGLDMRWFRVGLFALSAGIAGLAGGLFAGLRGTVGAADFLYFQSLLVLLLAVVFGATSVTGALLGGTALMLLPELQASSPQLAGLMFVVIGFGAVLLGRDPNGLANHLFKVARWVGDRVAPGLDERLQSLLPRGGGRAGSADGADGAVDVPLVDVPGAGAGPDARVIEKVV</sequence>
<dbReference type="InterPro" id="IPR043428">
    <property type="entry name" value="LivM-like"/>
</dbReference>
<evidence type="ECO:0000313" key="12">
    <source>
        <dbReference type="Proteomes" id="UP000030300"/>
    </source>
</evidence>
<name>A0A0C5XGH4_NOCSI</name>
<dbReference type="AlphaFoldDB" id="A0A0C5XGH4"/>
<dbReference type="PANTHER" id="PTHR11795:SF450">
    <property type="entry name" value="ABC TRANSPORTER PERMEASE PROTEIN"/>
    <property type="match status" value="1"/>
</dbReference>
<evidence type="ECO:0000256" key="4">
    <source>
        <dbReference type="ARBA" id="ARBA00022692"/>
    </source>
</evidence>
<accession>A0A0C5XGH4</accession>
<dbReference type="Pfam" id="PF02653">
    <property type="entry name" value="BPD_transp_2"/>
    <property type="match status" value="2"/>
</dbReference>
<dbReference type="InterPro" id="IPR001851">
    <property type="entry name" value="ABC_transp_permease"/>
</dbReference>
<dbReference type="KEGG" id="psim:KR76_08780"/>
<keyword evidence="2" id="KW-0813">Transport</keyword>
<reference evidence="11 13" key="2">
    <citation type="submission" date="2019-09" db="EMBL/GenBank/DDBJ databases">
        <title>Pimelobacter sp. isolated from Paulinella.</title>
        <authorList>
            <person name="Jeong S.E."/>
        </authorList>
    </citation>
    <scope>NUCLEOTIDE SEQUENCE [LARGE SCALE GENOMIC DNA]</scope>
    <source>
        <strain evidence="11 13">Pch-N</strain>
    </source>
</reference>
<dbReference type="CDD" id="cd06581">
    <property type="entry name" value="TM_PBP1_LivM_like"/>
    <property type="match status" value="1"/>
</dbReference>
<keyword evidence="4 9" id="KW-0812">Transmembrane</keyword>
<dbReference type="PANTHER" id="PTHR11795">
    <property type="entry name" value="BRANCHED-CHAIN AMINO ACID TRANSPORT SYSTEM PERMEASE PROTEIN LIVH"/>
    <property type="match status" value="1"/>
</dbReference>
<keyword evidence="3" id="KW-1003">Cell membrane</keyword>
<feature type="transmembrane region" description="Helical" evidence="9">
    <location>
        <begin position="536"/>
        <end position="564"/>
    </location>
</feature>
<dbReference type="OrthoDB" id="3572933at2"/>
<evidence type="ECO:0000256" key="9">
    <source>
        <dbReference type="SAM" id="Phobius"/>
    </source>
</evidence>
<feature type="transmembrane region" description="Helical" evidence="9">
    <location>
        <begin position="332"/>
        <end position="350"/>
    </location>
</feature>
<evidence type="ECO:0000313" key="10">
    <source>
        <dbReference type="EMBL" id="AJR18266.1"/>
    </source>
</evidence>
<evidence type="ECO:0000256" key="5">
    <source>
        <dbReference type="ARBA" id="ARBA00022970"/>
    </source>
</evidence>
<feature type="transmembrane region" description="Helical" evidence="9">
    <location>
        <begin position="504"/>
        <end position="524"/>
    </location>
</feature>
<dbReference type="GO" id="GO:0015658">
    <property type="term" value="F:branched-chain amino acid transmembrane transporter activity"/>
    <property type="evidence" value="ECO:0007669"/>
    <property type="project" value="InterPro"/>
</dbReference>
<dbReference type="RefSeq" id="WP_082003598.1">
    <property type="nucleotide sequence ID" value="NZ_BJMC01000008.1"/>
</dbReference>
<evidence type="ECO:0000256" key="2">
    <source>
        <dbReference type="ARBA" id="ARBA00022448"/>
    </source>
</evidence>
<dbReference type="InterPro" id="IPR052157">
    <property type="entry name" value="BCAA_transport_permease"/>
</dbReference>
<evidence type="ECO:0000256" key="8">
    <source>
        <dbReference type="ARBA" id="ARBA00037998"/>
    </source>
</evidence>
<evidence type="ECO:0000313" key="11">
    <source>
        <dbReference type="EMBL" id="KAB2809161.1"/>
    </source>
</evidence>
<dbReference type="GO" id="GO:0006865">
    <property type="term" value="P:amino acid transport"/>
    <property type="evidence" value="ECO:0007669"/>
    <property type="project" value="UniProtKB-KW"/>
</dbReference>
<proteinExistence type="inferred from homology"/>
<dbReference type="GO" id="GO:0005886">
    <property type="term" value="C:plasma membrane"/>
    <property type="evidence" value="ECO:0007669"/>
    <property type="project" value="UniProtKB-SubCell"/>
</dbReference>
<feature type="transmembrane region" description="Helical" evidence="9">
    <location>
        <begin position="189"/>
        <end position="208"/>
    </location>
</feature>
<dbReference type="CDD" id="cd06582">
    <property type="entry name" value="TM_PBP1_LivH_like"/>
    <property type="match status" value="1"/>
</dbReference>
<feature type="transmembrane region" description="Helical" evidence="9">
    <location>
        <begin position="59"/>
        <end position="80"/>
    </location>
</feature>
<feature type="transmembrane region" description="Helical" evidence="9">
    <location>
        <begin position="381"/>
        <end position="399"/>
    </location>
</feature>
<evidence type="ECO:0000256" key="3">
    <source>
        <dbReference type="ARBA" id="ARBA00022475"/>
    </source>
</evidence>
<feature type="transmembrane region" description="Helical" evidence="9">
    <location>
        <begin position="309"/>
        <end position="326"/>
    </location>
</feature>
<evidence type="ECO:0000256" key="7">
    <source>
        <dbReference type="ARBA" id="ARBA00023136"/>
    </source>
</evidence>
<gene>
    <name evidence="11" type="ORF">F9L07_19095</name>
    <name evidence="10" type="ORF">KR76_08780</name>
</gene>
<feature type="transmembrane region" description="Helical" evidence="9">
    <location>
        <begin position="240"/>
        <end position="259"/>
    </location>
</feature>
<comment type="similarity">
    <text evidence="8">Belongs to the binding-protein-dependent transport system permease family. LivHM subfamily.</text>
</comment>
<dbReference type="Proteomes" id="UP000030300">
    <property type="component" value="Chromosome"/>
</dbReference>
<dbReference type="STRING" id="2045.KR76_08780"/>
<evidence type="ECO:0000256" key="1">
    <source>
        <dbReference type="ARBA" id="ARBA00004651"/>
    </source>
</evidence>
<organism evidence="10 12">
    <name type="scientific">Nocardioides simplex</name>
    <name type="common">Arthrobacter simplex</name>
    <dbReference type="NCBI Taxonomy" id="2045"/>
    <lineage>
        <taxon>Bacteria</taxon>
        <taxon>Bacillati</taxon>
        <taxon>Actinomycetota</taxon>
        <taxon>Actinomycetes</taxon>
        <taxon>Propionibacteriales</taxon>
        <taxon>Nocardioidaceae</taxon>
        <taxon>Pimelobacter</taxon>
    </lineage>
</organism>
<dbReference type="GeneID" id="96609001"/>
<feature type="transmembrane region" description="Helical" evidence="9">
    <location>
        <begin position="34"/>
        <end position="53"/>
    </location>
</feature>